<accession>A0A108U4E4</accession>
<protein>
    <recommendedName>
        <fullName evidence="1">Methyltransferase type 11 domain-containing protein</fullName>
    </recommendedName>
</protein>
<dbReference type="GO" id="GO:0008757">
    <property type="term" value="F:S-adenosylmethionine-dependent methyltransferase activity"/>
    <property type="evidence" value="ECO:0007669"/>
    <property type="project" value="InterPro"/>
</dbReference>
<dbReference type="AlphaFoldDB" id="A0A108U4E4"/>
<dbReference type="InterPro" id="IPR029063">
    <property type="entry name" value="SAM-dependent_MTases_sf"/>
</dbReference>
<evidence type="ECO:0000313" key="2">
    <source>
        <dbReference type="EMBL" id="KWS02353.1"/>
    </source>
</evidence>
<name>A0A108U4E4_9GAMM</name>
<dbReference type="EMBL" id="JAJA02000002">
    <property type="protein sequence ID" value="KWS02353.1"/>
    <property type="molecule type" value="Genomic_DNA"/>
</dbReference>
<dbReference type="Pfam" id="PF08241">
    <property type="entry name" value="Methyltransf_11"/>
    <property type="match status" value="1"/>
</dbReference>
<reference evidence="2 3" key="1">
    <citation type="journal article" date="2014" name="Genome Announc.">
        <title>Draft Genome Sequence of Lysobacter capsici AZ78, a Bacterium Antagonistic to Plant-Pathogenic Oomycetes.</title>
        <authorList>
            <person name="Puopolo G."/>
            <person name="Sonego P."/>
            <person name="Engelen K."/>
            <person name="Pertot I."/>
        </authorList>
    </citation>
    <scope>NUCLEOTIDE SEQUENCE [LARGE SCALE GENOMIC DNA]</scope>
    <source>
        <strain evidence="2 3">AZ78</strain>
    </source>
</reference>
<evidence type="ECO:0000313" key="3">
    <source>
        <dbReference type="Proteomes" id="UP000023435"/>
    </source>
</evidence>
<feature type="domain" description="Methyltransferase type 11" evidence="1">
    <location>
        <begin position="85"/>
        <end position="183"/>
    </location>
</feature>
<dbReference type="Proteomes" id="UP000023435">
    <property type="component" value="Unassembled WGS sequence"/>
</dbReference>
<evidence type="ECO:0000259" key="1">
    <source>
        <dbReference type="Pfam" id="PF08241"/>
    </source>
</evidence>
<dbReference type="RefSeq" id="WP_036102652.1">
    <property type="nucleotide sequence ID" value="NZ_JAJA02000002.1"/>
</dbReference>
<gene>
    <name evidence="2" type="ORF">AZ78_5020</name>
</gene>
<keyword evidence="3" id="KW-1185">Reference proteome</keyword>
<dbReference type="InterPro" id="IPR013216">
    <property type="entry name" value="Methyltransf_11"/>
</dbReference>
<dbReference type="Gene3D" id="3.40.50.150">
    <property type="entry name" value="Vaccinia Virus protein VP39"/>
    <property type="match status" value="1"/>
</dbReference>
<sequence>MNDSAPAAAASAAAAHSASLSFRPRFDIGAARIDCGHEPRVDTHEAADQHASWPVLDYSECEPTEDQAAINRWLASADLRGRDILHVGTGNSSVARLLAGTARRIESVTVARNEWQHGNALKLRDYRVHLLNKHSQAFAEQFEAASFDAILDNNLASFGCCQRHVERYFETLVRLLKPDGFVLTHWLGMQWTLDIGVDDVEPVWRLDAGKLRAIASAYGLAVERQDELFFLRRARGAAAVARS</sequence>
<organism evidence="2 3">
    <name type="scientific">Lysobacter capsici AZ78</name>
    <dbReference type="NCBI Taxonomy" id="1444315"/>
    <lineage>
        <taxon>Bacteria</taxon>
        <taxon>Pseudomonadati</taxon>
        <taxon>Pseudomonadota</taxon>
        <taxon>Gammaproteobacteria</taxon>
        <taxon>Lysobacterales</taxon>
        <taxon>Lysobacteraceae</taxon>
        <taxon>Lysobacter</taxon>
    </lineage>
</organism>
<dbReference type="SUPFAM" id="SSF53335">
    <property type="entry name" value="S-adenosyl-L-methionine-dependent methyltransferases"/>
    <property type="match status" value="1"/>
</dbReference>
<proteinExistence type="predicted"/>
<dbReference type="OrthoDB" id="6020973at2"/>
<comment type="caution">
    <text evidence="2">The sequence shown here is derived from an EMBL/GenBank/DDBJ whole genome shotgun (WGS) entry which is preliminary data.</text>
</comment>